<protein>
    <submittedName>
        <fullName evidence="2">ADR198Cp</fullName>
    </submittedName>
</protein>
<reference evidence="2 3" key="1">
    <citation type="journal article" date="2004" name="Science">
        <title>The Ashbya gossypii genome as a tool for mapping the ancient Saccharomyces cerevisiae genome.</title>
        <authorList>
            <person name="Dietrich F.S."/>
            <person name="Voegeli S."/>
            <person name="Brachat S."/>
            <person name="Lerch A."/>
            <person name="Gates K."/>
            <person name="Steiner S."/>
            <person name="Mohr C."/>
            <person name="Pohlmann R."/>
            <person name="Luedi P."/>
            <person name="Choi S."/>
            <person name="Wing R.A."/>
            <person name="Flavier A."/>
            <person name="Gaffney T.D."/>
            <person name="Philippsen P."/>
        </authorList>
    </citation>
    <scope>NUCLEOTIDE SEQUENCE [LARGE SCALE GENOMIC DNA]</scope>
    <source>
        <strain evidence="3">ATCC 10895 / CBS 109.51 / FGSC 9923 / NRRL Y-1056</strain>
    </source>
</reference>
<evidence type="ECO:0000256" key="1">
    <source>
        <dbReference type="SAM" id="MobiDB-lite"/>
    </source>
</evidence>
<dbReference type="EMBL" id="AE016817">
    <property type="protein sequence ID" value="AAS52118.2"/>
    <property type="molecule type" value="Genomic_DNA"/>
</dbReference>
<feature type="compositionally biased region" description="Low complexity" evidence="1">
    <location>
        <begin position="422"/>
        <end position="437"/>
    </location>
</feature>
<sequence length="549" mass="62201">MLQDYHGLWSWYLGNLRKGRFEQLVGDEARYSQLKAFLRDCFAHSTGQERRLQLLSFPASVPCDYKILEEFIRQQGNISVAIPRVHATGTEKHYLVDGNYMVHALEGCNLALTENEPFYTDSMSIEERSEIVSGMSLVFDFKPRFEHSTSNPVHSMRSSSSEMHSGSVRDAAFSGLDDMSIRSNESCESFSGQELVRVLTHEGDSQEYQCDSTETRIFRESYSDISSLSQFSNHSVFPSLSITNDFSKFRVVLQSILVYDCEKDRINTAVRQYNNNPNIANCSDDWLLYDNKFSLDNLRILSFVDLMELNRAHPKMLFYSVAEIFNSSPRCSAAGCCAQVHHSQPQLLQRNSFSASTLSRHSLRLLPTVTSANTIERHVRTDVADKGKIPNSPAFCWQKSVDYTEYYQDQLFTRELGLAHNPSYSSRSSNSEQPSERLLPTDSKAVNPIQLSRHVTPVIFSSIQASADVDFEMRASVATKASSRSGLDKISTRGSFSTARQINTDTLPTLLHSISHRKYGLSKPQIGKTLKHKWQRWSSSQGHMTCLIM</sequence>
<dbReference type="OrthoDB" id="4070734at2759"/>
<name>Q759S5_EREGS</name>
<dbReference type="GeneID" id="4620456"/>
<gene>
    <name evidence="2" type="ORF">AGOS_ADR198C</name>
</gene>
<dbReference type="eggNOG" id="ENOG502QVAT">
    <property type="taxonomic scope" value="Eukaryota"/>
</dbReference>
<dbReference type="OMA" id="NHENHYL"/>
<keyword evidence="3" id="KW-1185">Reference proteome</keyword>
<proteinExistence type="predicted"/>
<accession>Q759S5</accession>
<dbReference type="Proteomes" id="UP000000591">
    <property type="component" value="Chromosome IV"/>
</dbReference>
<dbReference type="FunCoup" id="Q759S5">
    <property type="interactions" value="157"/>
</dbReference>
<dbReference type="KEGG" id="ago:AGOS_ADR198C"/>
<dbReference type="InParanoid" id="Q759S5"/>
<dbReference type="AlphaFoldDB" id="Q759S5"/>
<organism evidence="2 3">
    <name type="scientific">Eremothecium gossypii (strain ATCC 10895 / CBS 109.51 / FGSC 9923 / NRRL Y-1056)</name>
    <name type="common">Yeast</name>
    <name type="synonym">Ashbya gossypii</name>
    <dbReference type="NCBI Taxonomy" id="284811"/>
    <lineage>
        <taxon>Eukaryota</taxon>
        <taxon>Fungi</taxon>
        <taxon>Dikarya</taxon>
        <taxon>Ascomycota</taxon>
        <taxon>Saccharomycotina</taxon>
        <taxon>Saccharomycetes</taxon>
        <taxon>Saccharomycetales</taxon>
        <taxon>Saccharomycetaceae</taxon>
        <taxon>Eremothecium</taxon>
    </lineage>
</organism>
<dbReference type="RefSeq" id="NP_984294.2">
    <property type="nucleotide sequence ID" value="NM_209647.2"/>
</dbReference>
<evidence type="ECO:0000313" key="2">
    <source>
        <dbReference type="EMBL" id="AAS52118.2"/>
    </source>
</evidence>
<reference evidence="3" key="2">
    <citation type="journal article" date="2013" name="G3 (Bethesda)">
        <title>Genomes of Ashbya fungi isolated from insects reveal four mating-type loci, numerous translocations, lack of transposons, and distinct gene duplications.</title>
        <authorList>
            <person name="Dietrich F.S."/>
            <person name="Voegeli S."/>
            <person name="Kuo S."/>
            <person name="Philippsen P."/>
        </authorList>
    </citation>
    <scope>GENOME REANNOTATION</scope>
    <source>
        <strain evidence="3">ATCC 10895 / CBS 109.51 / FGSC 9923 / NRRL Y-1056</strain>
    </source>
</reference>
<dbReference type="HOGENOM" id="CLU_016359_0_0_1"/>
<evidence type="ECO:0000313" key="3">
    <source>
        <dbReference type="Proteomes" id="UP000000591"/>
    </source>
</evidence>
<feature type="region of interest" description="Disordered" evidence="1">
    <location>
        <begin position="422"/>
        <end position="442"/>
    </location>
</feature>